<dbReference type="RefSeq" id="XP_067519316.1">
    <property type="nucleotide sequence ID" value="XM_067663215.1"/>
</dbReference>
<organism evidence="1 2">
    <name type="scientific">Rhizopus delemar (strain RA 99-880 / ATCC MYA-4621 / FGSC 9543 / NRRL 43880)</name>
    <name type="common">Mucormycosis agent</name>
    <name type="synonym">Rhizopus arrhizus var. delemar</name>
    <dbReference type="NCBI Taxonomy" id="246409"/>
    <lineage>
        <taxon>Eukaryota</taxon>
        <taxon>Fungi</taxon>
        <taxon>Fungi incertae sedis</taxon>
        <taxon>Mucoromycota</taxon>
        <taxon>Mucoromycotina</taxon>
        <taxon>Mucoromycetes</taxon>
        <taxon>Mucorales</taxon>
        <taxon>Mucorineae</taxon>
        <taxon>Rhizopodaceae</taxon>
        <taxon>Rhizopus</taxon>
    </lineage>
</organism>
<dbReference type="EMBL" id="CH476737">
    <property type="protein sequence ID" value="EIE83920.1"/>
    <property type="molecule type" value="Genomic_DNA"/>
</dbReference>
<protein>
    <submittedName>
        <fullName evidence="1">Uncharacterized protein</fullName>
    </submittedName>
</protein>
<evidence type="ECO:0000313" key="2">
    <source>
        <dbReference type="Proteomes" id="UP000009138"/>
    </source>
</evidence>
<dbReference type="Proteomes" id="UP000009138">
    <property type="component" value="Unassembled WGS sequence"/>
</dbReference>
<name>I1C640_RHIO9</name>
<sequence>MIAIINSGMMPEMKPSVLSTFKYIPISDHHEVVFDHLLLVSFWYNLNDFHSS</sequence>
<gene>
    <name evidence="1" type="ORF">RO3G_08625</name>
</gene>
<dbReference type="GeneID" id="93615596"/>
<dbReference type="VEuPathDB" id="FungiDB:RO3G_08625"/>
<keyword evidence="2" id="KW-1185">Reference proteome</keyword>
<dbReference type="InParanoid" id="I1C640"/>
<proteinExistence type="predicted"/>
<accession>I1C640</accession>
<evidence type="ECO:0000313" key="1">
    <source>
        <dbReference type="EMBL" id="EIE83920.1"/>
    </source>
</evidence>
<reference evidence="1 2" key="1">
    <citation type="journal article" date="2009" name="PLoS Genet.">
        <title>Genomic analysis of the basal lineage fungus Rhizopus oryzae reveals a whole-genome duplication.</title>
        <authorList>
            <person name="Ma L.-J."/>
            <person name="Ibrahim A.S."/>
            <person name="Skory C."/>
            <person name="Grabherr M.G."/>
            <person name="Burger G."/>
            <person name="Butler M."/>
            <person name="Elias M."/>
            <person name="Idnurm A."/>
            <person name="Lang B.F."/>
            <person name="Sone T."/>
            <person name="Abe A."/>
            <person name="Calvo S.E."/>
            <person name="Corrochano L.M."/>
            <person name="Engels R."/>
            <person name="Fu J."/>
            <person name="Hansberg W."/>
            <person name="Kim J.-M."/>
            <person name="Kodira C.D."/>
            <person name="Koehrsen M.J."/>
            <person name="Liu B."/>
            <person name="Miranda-Saavedra D."/>
            <person name="O'Leary S."/>
            <person name="Ortiz-Castellanos L."/>
            <person name="Poulter R."/>
            <person name="Rodriguez-Romero J."/>
            <person name="Ruiz-Herrera J."/>
            <person name="Shen Y.-Q."/>
            <person name="Zeng Q."/>
            <person name="Galagan J."/>
            <person name="Birren B.W."/>
            <person name="Cuomo C.A."/>
            <person name="Wickes B.L."/>
        </authorList>
    </citation>
    <scope>NUCLEOTIDE SEQUENCE [LARGE SCALE GENOMIC DNA]</scope>
    <source>
        <strain evidence="2">RA 99-880 / ATCC MYA-4621 / FGSC 9543 / NRRL 43880</strain>
    </source>
</reference>
<dbReference type="AlphaFoldDB" id="I1C640"/>